<proteinExistence type="predicted"/>
<accession>S0KZ35</accession>
<keyword evidence="1" id="KW-0732">Signal</keyword>
<dbReference type="EMBL" id="ASWJ01000004">
    <property type="protein sequence ID" value="EOW84704.1"/>
    <property type="molecule type" value="Genomic_DNA"/>
</dbReference>
<keyword evidence="3" id="KW-1185">Reference proteome</keyword>
<dbReference type="AlphaFoldDB" id="S0KZ35"/>
<dbReference type="Proteomes" id="UP000014113">
    <property type="component" value="Unassembled WGS sequence"/>
</dbReference>
<reference evidence="2 3" key="1">
    <citation type="submission" date="2013-03" db="EMBL/GenBank/DDBJ databases">
        <title>The Genome Sequence of Enterococcus columbae ATCC_51263 (PacBio/Illumina hybrid assembly).</title>
        <authorList>
            <consortium name="The Broad Institute Genomics Platform"/>
            <consortium name="The Broad Institute Genome Sequencing Center for Infectious Disease"/>
            <person name="Earl A."/>
            <person name="Russ C."/>
            <person name="Gilmore M."/>
            <person name="Surin D."/>
            <person name="Walker B."/>
            <person name="Young S."/>
            <person name="Zeng Q."/>
            <person name="Gargeya S."/>
            <person name="Fitzgerald M."/>
            <person name="Haas B."/>
            <person name="Abouelleil A."/>
            <person name="Allen A.W."/>
            <person name="Alvarado L."/>
            <person name="Arachchi H.M."/>
            <person name="Berlin A.M."/>
            <person name="Chapman S.B."/>
            <person name="Gainer-Dewar J."/>
            <person name="Goldberg J."/>
            <person name="Griggs A."/>
            <person name="Gujja S."/>
            <person name="Hansen M."/>
            <person name="Howarth C."/>
            <person name="Imamovic A."/>
            <person name="Ireland A."/>
            <person name="Larimer J."/>
            <person name="McCowan C."/>
            <person name="Murphy C."/>
            <person name="Pearson M."/>
            <person name="Poon T.W."/>
            <person name="Priest M."/>
            <person name="Roberts A."/>
            <person name="Saif S."/>
            <person name="Shea T."/>
            <person name="Sisk P."/>
            <person name="Sykes S."/>
            <person name="Wortman J."/>
            <person name="Nusbaum C."/>
            <person name="Birren B."/>
        </authorList>
    </citation>
    <scope>NUCLEOTIDE SEQUENCE [LARGE SCALE GENOMIC DNA]</scope>
    <source>
        <strain evidence="2 3">ATCC 51263</strain>
    </source>
</reference>
<name>S0KZ35_9ENTE</name>
<dbReference type="OrthoDB" id="2360893at2"/>
<organism evidence="2 3">
    <name type="scientific">Enterococcus columbae DSM 7374 = ATCC 51263</name>
    <dbReference type="NCBI Taxonomy" id="1121865"/>
    <lineage>
        <taxon>Bacteria</taxon>
        <taxon>Bacillati</taxon>
        <taxon>Bacillota</taxon>
        <taxon>Bacilli</taxon>
        <taxon>Lactobacillales</taxon>
        <taxon>Enterococcaceae</taxon>
        <taxon>Enterococcus</taxon>
    </lineage>
</organism>
<feature type="chain" id="PRO_5030177104" description="Mannosyl-glycoprotein endo-beta-N-acetylglucosamidase-like domain-containing protein" evidence="1">
    <location>
        <begin position="23"/>
        <end position="140"/>
    </location>
</feature>
<sequence length="140" mass="15793">MKQIFYLGIFVLSMFCTNVIFAEENHSDMNTNVISEMMESQVKVEEMIDDASQKEKLYSYEEILKIPDNEFPNAKPSEVALIKVMIKNALEQGNSNLLDDSGWGPKNFITSDCNMAISVVAQCVYESIIKKLNGVNVVQI</sequence>
<gene>
    <name evidence="2" type="ORF">I568_01200</name>
</gene>
<protein>
    <recommendedName>
        <fullName evidence="4">Mannosyl-glycoprotein endo-beta-N-acetylglucosamidase-like domain-containing protein</fullName>
    </recommendedName>
</protein>
<comment type="caution">
    <text evidence="2">The sequence shown here is derived from an EMBL/GenBank/DDBJ whole genome shotgun (WGS) entry which is preliminary data.</text>
</comment>
<evidence type="ECO:0008006" key="4">
    <source>
        <dbReference type="Google" id="ProtNLM"/>
    </source>
</evidence>
<feature type="signal peptide" evidence="1">
    <location>
        <begin position="1"/>
        <end position="22"/>
    </location>
</feature>
<evidence type="ECO:0000256" key="1">
    <source>
        <dbReference type="SAM" id="SignalP"/>
    </source>
</evidence>
<dbReference type="PATRIC" id="fig|1121865.3.peg.593"/>
<evidence type="ECO:0000313" key="3">
    <source>
        <dbReference type="Proteomes" id="UP000014113"/>
    </source>
</evidence>
<dbReference type="RefSeq" id="WP_016182765.1">
    <property type="nucleotide sequence ID" value="NZ_JXKI01000006.1"/>
</dbReference>
<evidence type="ECO:0000313" key="2">
    <source>
        <dbReference type="EMBL" id="EOW84704.1"/>
    </source>
</evidence>